<evidence type="ECO:0000256" key="1">
    <source>
        <dbReference type="SAM" id="Coils"/>
    </source>
</evidence>
<evidence type="ECO:0000256" key="2">
    <source>
        <dbReference type="SAM" id="MobiDB-lite"/>
    </source>
</evidence>
<feature type="region of interest" description="Disordered" evidence="2">
    <location>
        <begin position="204"/>
        <end position="250"/>
    </location>
</feature>
<protein>
    <submittedName>
        <fullName evidence="4">Uncharacterized protein LOC107771356</fullName>
    </submittedName>
</protein>
<accession>A0A1S3Y2I5</accession>
<dbReference type="Proteomes" id="UP000790787">
    <property type="component" value="Chromosome 18"/>
</dbReference>
<dbReference type="RefSeq" id="XP_016446192.1">
    <property type="nucleotide sequence ID" value="XM_016590706.1"/>
</dbReference>
<keyword evidence="3" id="KW-1185">Reference proteome</keyword>
<name>A0A1S3Y2I5_TOBAC</name>
<dbReference type="AlphaFoldDB" id="A0A1S3Y2I5"/>
<sequence length="262" mass="29093">MVERDKTIARLLELETKAAKAVVLETQLQQSEQEVEALSQEIARLRVQFEEAKAKGAEGHNVVLAASNHEATCAERLTNLEAALNSKTEELATAGVKYVLLEEKYKNTIEHNIIFNSTVRELDVSLKSVRSVRENLYVELNLLKEELRLRVTSFVVEKPYIMYNIRRKTLEEAKAGIIDFDAEITKARELELADKRGFPTGLDASYSSGFDSETSGTEEESKGKEIESQTDEVQDVDPSVDLPIFPGGVDTSLLLASGDATV</sequence>
<evidence type="ECO:0000313" key="4">
    <source>
        <dbReference type="RefSeq" id="XP_016446192.1"/>
    </source>
</evidence>
<keyword evidence="1" id="KW-0175">Coiled coil</keyword>
<dbReference type="GeneID" id="107771356"/>
<evidence type="ECO:0000313" key="3">
    <source>
        <dbReference type="Proteomes" id="UP000790787"/>
    </source>
</evidence>
<proteinExistence type="predicted"/>
<dbReference type="KEGG" id="nta:107771356"/>
<organism evidence="3 4">
    <name type="scientific">Nicotiana tabacum</name>
    <name type="common">Common tobacco</name>
    <dbReference type="NCBI Taxonomy" id="4097"/>
    <lineage>
        <taxon>Eukaryota</taxon>
        <taxon>Viridiplantae</taxon>
        <taxon>Streptophyta</taxon>
        <taxon>Embryophyta</taxon>
        <taxon>Tracheophyta</taxon>
        <taxon>Spermatophyta</taxon>
        <taxon>Magnoliopsida</taxon>
        <taxon>eudicotyledons</taxon>
        <taxon>Gunneridae</taxon>
        <taxon>Pentapetalae</taxon>
        <taxon>asterids</taxon>
        <taxon>lamiids</taxon>
        <taxon>Solanales</taxon>
        <taxon>Solanaceae</taxon>
        <taxon>Nicotianoideae</taxon>
        <taxon>Nicotianeae</taxon>
        <taxon>Nicotiana</taxon>
    </lineage>
</organism>
<feature type="coiled-coil region" evidence="1">
    <location>
        <begin position="14"/>
        <end position="55"/>
    </location>
</feature>
<dbReference type="OrthoDB" id="1242901at2759"/>
<gene>
    <name evidence="4" type="primary">LOC107771356</name>
</gene>
<dbReference type="PaxDb" id="4097-A0A1S3Y2I5"/>
<reference evidence="4" key="2">
    <citation type="submission" date="2025-08" db="UniProtKB">
        <authorList>
            <consortium name="RefSeq"/>
        </authorList>
    </citation>
    <scope>IDENTIFICATION</scope>
    <source>
        <tissue evidence="4">Leaf</tissue>
    </source>
</reference>
<reference evidence="3" key="1">
    <citation type="journal article" date="2014" name="Nat. Commun.">
        <title>The tobacco genome sequence and its comparison with those of tomato and potato.</title>
        <authorList>
            <person name="Sierro N."/>
            <person name="Battey J.N."/>
            <person name="Ouadi S."/>
            <person name="Bakaher N."/>
            <person name="Bovet L."/>
            <person name="Willig A."/>
            <person name="Goepfert S."/>
            <person name="Peitsch M.C."/>
            <person name="Ivanov N.V."/>
        </authorList>
    </citation>
    <scope>NUCLEOTIDE SEQUENCE [LARGE SCALE GENOMIC DNA]</scope>
</reference>
<dbReference type="RefSeq" id="XP_016446192.1">
    <property type="nucleotide sequence ID" value="XM_016590706.2"/>
</dbReference>